<dbReference type="GO" id="GO:0016020">
    <property type="term" value="C:membrane"/>
    <property type="evidence" value="ECO:0007669"/>
    <property type="project" value="UniProtKB-SubCell"/>
</dbReference>
<feature type="transmembrane region" description="Helical" evidence="5">
    <location>
        <begin position="330"/>
        <end position="350"/>
    </location>
</feature>
<reference evidence="7" key="1">
    <citation type="journal article" date="2015" name="Genome Announc.">
        <title>Draft whole-genome sequence of the biocontrol agent Trichoderma harzianum T6776.</title>
        <authorList>
            <person name="Baroncelli R."/>
            <person name="Piaggeschi G."/>
            <person name="Fiorini L."/>
            <person name="Bertolini E."/>
            <person name="Zapparata A."/>
            <person name="Pe M.E."/>
            <person name="Sarrocco S."/>
            <person name="Vannacci G."/>
        </authorList>
    </citation>
    <scope>NUCLEOTIDE SEQUENCE [LARGE SCALE GENOMIC DNA]</scope>
    <source>
        <strain evidence="7">T6776</strain>
    </source>
</reference>
<evidence type="ECO:0000256" key="4">
    <source>
        <dbReference type="ARBA" id="ARBA00023136"/>
    </source>
</evidence>
<comment type="subcellular location">
    <subcellularLocation>
        <location evidence="1">Membrane</location>
        <topology evidence="1">Multi-pass membrane protein</topology>
    </subcellularLocation>
</comment>
<keyword evidence="2 5" id="KW-0812">Transmembrane</keyword>
<evidence type="ECO:0000256" key="3">
    <source>
        <dbReference type="ARBA" id="ARBA00022989"/>
    </source>
</evidence>
<gene>
    <name evidence="6" type="ORF">THAR02_04832</name>
</gene>
<feature type="transmembrane region" description="Helical" evidence="5">
    <location>
        <begin position="209"/>
        <end position="233"/>
    </location>
</feature>
<dbReference type="PANTHER" id="PTHR23294:SF59">
    <property type="entry name" value="UNC93-LIKE PROTEIN C922.05C"/>
    <property type="match status" value="1"/>
</dbReference>
<dbReference type="OMA" id="RGFIWVI"/>
<evidence type="ECO:0000256" key="2">
    <source>
        <dbReference type="ARBA" id="ARBA00022692"/>
    </source>
</evidence>
<feature type="transmembrane region" description="Helical" evidence="5">
    <location>
        <begin position="139"/>
        <end position="164"/>
    </location>
</feature>
<dbReference type="GO" id="GO:0022857">
    <property type="term" value="F:transmembrane transporter activity"/>
    <property type="evidence" value="ECO:0007669"/>
    <property type="project" value="InterPro"/>
</dbReference>
<accession>A0A0F9XSC2</accession>
<comment type="caution">
    <text evidence="6">The sequence shown here is derived from an EMBL/GenBank/DDBJ whole genome shotgun (WGS) entry which is preliminary data.</text>
</comment>
<dbReference type="SUPFAM" id="SSF103473">
    <property type="entry name" value="MFS general substrate transporter"/>
    <property type="match status" value="1"/>
</dbReference>
<keyword evidence="4 5" id="KW-0472">Membrane</keyword>
<dbReference type="InterPro" id="IPR036259">
    <property type="entry name" value="MFS_trans_sf"/>
</dbReference>
<keyword evidence="3 5" id="KW-1133">Transmembrane helix</keyword>
<feature type="transmembrane region" description="Helical" evidence="5">
    <location>
        <begin position="44"/>
        <end position="65"/>
    </location>
</feature>
<dbReference type="OrthoDB" id="196103at2759"/>
<evidence type="ECO:0000313" key="6">
    <source>
        <dbReference type="EMBL" id="KKP03063.1"/>
    </source>
</evidence>
<dbReference type="PANTHER" id="PTHR23294">
    <property type="entry name" value="ET TRANSLATION PRODUCT-RELATED"/>
    <property type="match status" value="1"/>
</dbReference>
<sequence>MSEKDEKSSELAPVPTETEGTMDDLPLGWRYYKLKIGNWRAPHYASPFAQLLLVAATFFLCPGMYNALNGLGGAGQLDPTVQNNATVALFATFAVVAFFSGAICNKLGVRLSLIIGSSGYTLYMASFLCFNHTGNAPFVIASGAILGFCAGLFWSAQSIIMISYPDEENKGTFIGIFWMIFNLGATIGSLVPLIQNLHSTGESVSDGTYIGFIVLSGAGILLNFALCNADQIVRNDGSKVIMMKHPTWKSEFIGLWEVMHTTPWILALVPMFVASNWFYTYQFNDYNLARFNIRTRSLNSLCYWSAQILAALGCGRALDSQRFQRHTRARAGLIALFAVSWAVWGGGYVWQRTYDRASASRDKKIDFTDSNYGALLVLYICYGAFDAMWQLYIYWVLGALSNNSRKLAILVGFYKCAQSAGQTVMWRIDALKAPYMNIFAGTWGLVIGALIIGAPVVWFKVKRHTEEEEDVKFSDGTVNELHVKKEDVPSGV</sequence>
<dbReference type="Gene3D" id="1.20.1250.20">
    <property type="entry name" value="MFS general substrate transporter like domains"/>
    <property type="match status" value="1"/>
</dbReference>
<feature type="transmembrane region" description="Helical" evidence="5">
    <location>
        <begin position="176"/>
        <end position="197"/>
    </location>
</feature>
<evidence type="ECO:0000313" key="7">
    <source>
        <dbReference type="Proteomes" id="UP000034112"/>
    </source>
</evidence>
<dbReference type="Pfam" id="PF07690">
    <property type="entry name" value="MFS_1"/>
    <property type="match status" value="1"/>
</dbReference>
<name>A0A0F9XSC2_TRIHA</name>
<dbReference type="InterPro" id="IPR011701">
    <property type="entry name" value="MFS"/>
</dbReference>
<dbReference type="EMBL" id="JOKZ01000125">
    <property type="protein sequence ID" value="KKP03063.1"/>
    <property type="molecule type" value="Genomic_DNA"/>
</dbReference>
<feature type="transmembrane region" description="Helical" evidence="5">
    <location>
        <begin position="85"/>
        <end position="104"/>
    </location>
</feature>
<feature type="transmembrane region" description="Helical" evidence="5">
    <location>
        <begin position="370"/>
        <end position="395"/>
    </location>
</feature>
<feature type="transmembrane region" description="Helical" evidence="5">
    <location>
        <begin position="111"/>
        <end position="133"/>
    </location>
</feature>
<feature type="transmembrane region" description="Helical" evidence="5">
    <location>
        <begin position="254"/>
        <end position="278"/>
    </location>
</feature>
<evidence type="ECO:0000256" key="1">
    <source>
        <dbReference type="ARBA" id="ARBA00004141"/>
    </source>
</evidence>
<proteinExistence type="predicted"/>
<organism evidence="6 7">
    <name type="scientific">Trichoderma harzianum</name>
    <name type="common">Hypocrea lixii</name>
    <dbReference type="NCBI Taxonomy" id="5544"/>
    <lineage>
        <taxon>Eukaryota</taxon>
        <taxon>Fungi</taxon>
        <taxon>Dikarya</taxon>
        <taxon>Ascomycota</taxon>
        <taxon>Pezizomycotina</taxon>
        <taxon>Sordariomycetes</taxon>
        <taxon>Hypocreomycetidae</taxon>
        <taxon>Hypocreales</taxon>
        <taxon>Hypocreaceae</taxon>
        <taxon>Trichoderma</taxon>
    </lineage>
</organism>
<evidence type="ECO:0000256" key="5">
    <source>
        <dbReference type="SAM" id="Phobius"/>
    </source>
</evidence>
<protein>
    <submittedName>
        <fullName evidence="6">DUF895 domain membrane protein</fullName>
    </submittedName>
</protein>
<dbReference type="InterPro" id="IPR051617">
    <property type="entry name" value="UNC-93-like_regulator"/>
</dbReference>
<dbReference type="Proteomes" id="UP000034112">
    <property type="component" value="Unassembled WGS sequence"/>
</dbReference>
<feature type="transmembrane region" description="Helical" evidence="5">
    <location>
        <begin position="438"/>
        <end position="459"/>
    </location>
</feature>
<dbReference type="AlphaFoldDB" id="A0A0F9XSC2"/>